<sequence length="211" mass="23615">MAGRFLDGITIRVNQSTSLIILTINEDGTTRRTQHRIVLQPFYGGLTCVSEAFSPSIGRGCRNGGTNNVGSSSQMWKVEVVCQLISDSGTGLLLYPSGPLSTRREIFLDPFRMVASFMENKKVFQRGTRLMCGEIGASALQRSTRNNPVRFCLTSEYRQKKAEVTCELKAMDLLTDTERRLTVERLLKYQGTAKIDLNQISLQPLISREID</sequence>
<accession>A0A5N7CDD5</accession>
<organism evidence="1">
    <name type="scientific">Petromyces alliaceus</name>
    <name type="common">Aspergillus alliaceus</name>
    <dbReference type="NCBI Taxonomy" id="209559"/>
    <lineage>
        <taxon>Eukaryota</taxon>
        <taxon>Fungi</taxon>
        <taxon>Dikarya</taxon>
        <taxon>Ascomycota</taxon>
        <taxon>Pezizomycotina</taxon>
        <taxon>Eurotiomycetes</taxon>
        <taxon>Eurotiomycetidae</taxon>
        <taxon>Eurotiales</taxon>
        <taxon>Aspergillaceae</taxon>
        <taxon>Aspergillus</taxon>
        <taxon>Aspergillus subgen. Circumdati</taxon>
    </lineage>
</organism>
<dbReference type="Proteomes" id="UP000326877">
    <property type="component" value="Unassembled WGS sequence"/>
</dbReference>
<name>A0A5N7CDD5_PETAA</name>
<evidence type="ECO:0000313" key="1">
    <source>
        <dbReference type="EMBL" id="KAE8391593.1"/>
    </source>
</evidence>
<protein>
    <submittedName>
        <fullName evidence="1">Uncharacterized protein</fullName>
    </submittedName>
</protein>
<dbReference type="OrthoDB" id="4227485at2759"/>
<proteinExistence type="predicted"/>
<dbReference type="EMBL" id="ML735244">
    <property type="protein sequence ID" value="KAE8391593.1"/>
    <property type="molecule type" value="Genomic_DNA"/>
</dbReference>
<reference evidence="1" key="1">
    <citation type="submission" date="2019-04" db="EMBL/GenBank/DDBJ databases">
        <title>Friends and foes A comparative genomics studyof 23 Aspergillus species from section Flavi.</title>
        <authorList>
            <consortium name="DOE Joint Genome Institute"/>
            <person name="Kjaerbolling I."/>
            <person name="Vesth T."/>
            <person name="Frisvad J.C."/>
            <person name="Nybo J.L."/>
            <person name="Theobald S."/>
            <person name="Kildgaard S."/>
            <person name="Isbrandt T."/>
            <person name="Kuo A."/>
            <person name="Sato A."/>
            <person name="Lyhne E.K."/>
            <person name="Kogle M.E."/>
            <person name="Wiebenga A."/>
            <person name="Kun R.S."/>
            <person name="Lubbers R.J."/>
            <person name="Makela M.R."/>
            <person name="Barry K."/>
            <person name="Chovatia M."/>
            <person name="Clum A."/>
            <person name="Daum C."/>
            <person name="Haridas S."/>
            <person name="He G."/>
            <person name="LaButti K."/>
            <person name="Lipzen A."/>
            <person name="Mondo S."/>
            <person name="Riley R."/>
            <person name="Salamov A."/>
            <person name="Simmons B.A."/>
            <person name="Magnuson J.K."/>
            <person name="Henrissat B."/>
            <person name="Mortensen U.H."/>
            <person name="Larsen T.O."/>
            <person name="Devries R.P."/>
            <person name="Grigoriev I.V."/>
            <person name="Machida M."/>
            <person name="Baker S.E."/>
            <person name="Andersen M.R."/>
        </authorList>
    </citation>
    <scope>NUCLEOTIDE SEQUENCE [LARGE SCALE GENOMIC DNA]</scope>
    <source>
        <strain evidence="1">IBT 14317</strain>
    </source>
</reference>
<gene>
    <name evidence="1" type="ORF">BDV23DRAFT_69202</name>
</gene>
<dbReference type="AlphaFoldDB" id="A0A5N7CDD5"/>